<proteinExistence type="inferred from homology"/>
<dbReference type="Gene3D" id="2.30.33.40">
    <property type="entry name" value="GroES chaperonin"/>
    <property type="match status" value="1"/>
</dbReference>
<comment type="subunit">
    <text evidence="3">Heptamer of 7 subunits arranged in a ring. Interacts with the chaperonin GroEL.</text>
</comment>
<dbReference type="FunFam" id="2.30.33.40:FF:000001">
    <property type="entry name" value="10 kDa chaperonin"/>
    <property type="match status" value="1"/>
</dbReference>
<comment type="subcellular location">
    <subcellularLocation>
        <location evidence="3">Cytoplasm</location>
    </subcellularLocation>
</comment>
<dbReference type="PROSITE" id="PS00681">
    <property type="entry name" value="CHAPERONINS_CPN10"/>
    <property type="match status" value="1"/>
</dbReference>
<evidence type="ECO:0000256" key="1">
    <source>
        <dbReference type="ARBA" id="ARBA00006975"/>
    </source>
</evidence>
<evidence type="ECO:0000256" key="3">
    <source>
        <dbReference type="HAMAP-Rule" id="MF_00580"/>
    </source>
</evidence>
<dbReference type="NCBIfam" id="NF001531">
    <property type="entry name" value="PRK00364.2-2"/>
    <property type="match status" value="1"/>
</dbReference>
<dbReference type="EMBL" id="PXYT01000024">
    <property type="protein sequence ID" value="PSR27756.1"/>
    <property type="molecule type" value="Genomic_DNA"/>
</dbReference>
<keyword evidence="2 3" id="KW-0143">Chaperone</keyword>
<reference evidence="5 6" key="1">
    <citation type="journal article" date="2014" name="BMC Genomics">
        <title>Comparison of environmental and isolate Sulfobacillus genomes reveals diverse carbon, sulfur, nitrogen, and hydrogen metabolisms.</title>
        <authorList>
            <person name="Justice N.B."/>
            <person name="Norman A."/>
            <person name="Brown C.T."/>
            <person name="Singh A."/>
            <person name="Thomas B.C."/>
            <person name="Banfield J.F."/>
        </authorList>
    </citation>
    <scope>NUCLEOTIDE SEQUENCE [LARGE SCALE GENOMIC DNA]</scope>
    <source>
        <strain evidence="5">AMDSBA1</strain>
    </source>
</reference>
<accession>A0A2T2WZV7</accession>
<gene>
    <name evidence="3 5" type="primary">groES</name>
    <name evidence="3" type="synonym">groS</name>
    <name evidence="5" type="ORF">C7B43_11170</name>
</gene>
<dbReference type="SUPFAM" id="SSF50129">
    <property type="entry name" value="GroES-like"/>
    <property type="match status" value="1"/>
</dbReference>
<dbReference type="PANTHER" id="PTHR10772:SF63">
    <property type="entry name" value="20 KDA CHAPERONIN, CHLOROPLASTIC"/>
    <property type="match status" value="1"/>
</dbReference>
<comment type="similarity">
    <text evidence="1 3 4">Belongs to the GroES chaperonin family.</text>
</comment>
<organism evidence="5 6">
    <name type="scientific">Sulfobacillus benefaciens</name>
    <dbReference type="NCBI Taxonomy" id="453960"/>
    <lineage>
        <taxon>Bacteria</taxon>
        <taxon>Bacillati</taxon>
        <taxon>Bacillota</taxon>
        <taxon>Clostridia</taxon>
        <taxon>Eubacteriales</taxon>
        <taxon>Clostridiales Family XVII. Incertae Sedis</taxon>
        <taxon>Sulfobacillus</taxon>
    </lineage>
</organism>
<dbReference type="PANTHER" id="PTHR10772">
    <property type="entry name" value="10 KDA HEAT SHOCK PROTEIN"/>
    <property type="match status" value="1"/>
</dbReference>
<dbReference type="AlphaFoldDB" id="A0A2T2WZV7"/>
<keyword evidence="3" id="KW-0963">Cytoplasm</keyword>
<dbReference type="InterPro" id="IPR011032">
    <property type="entry name" value="GroES-like_sf"/>
</dbReference>
<dbReference type="CDD" id="cd00320">
    <property type="entry name" value="cpn10"/>
    <property type="match status" value="1"/>
</dbReference>
<protein>
    <recommendedName>
        <fullName evidence="3">Co-chaperonin GroES</fullName>
    </recommendedName>
    <alternativeName>
        <fullName evidence="3">10 kDa chaperonin</fullName>
    </alternativeName>
    <alternativeName>
        <fullName evidence="3">Chaperonin-10</fullName>
        <shortName evidence="3">Cpn10</shortName>
    </alternativeName>
</protein>
<dbReference type="PRINTS" id="PR00297">
    <property type="entry name" value="CHAPERONIN10"/>
</dbReference>
<evidence type="ECO:0000256" key="4">
    <source>
        <dbReference type="RuleBase" id="RU000535"/>
    </source>
</evidence>
<evidence type="ECO:0000313" key="5">
    <source>
        <dbReference type="EMBL" id="PSR27756.1"/>
    </source>
</evidence>
<dbReference type="GO" id="GO:0005737">
    <property type="term" value="C:cytoplasm"/>
    <property type="evidence" value="ECO:0007669"/>
    <property type="project" value="UniProtKB-SubCell"/>
</dbReference>
<evidence type="ECO:0000256" key="2">
    <source>
        <dbReference type="ARBA" id="ARBA00023186"/>
    </source>
</evidence>
<comment type="caution">
    <text evidence="5">The sequence shown here is derived from an EMBL/GenBank/DDBJ whole genome shotgun (WGS) entry which is preliminary data.</text>
</comment>
<sequence length="88" mass="9674">MQVKPLGDRVLVKLVEEQERTQSGIYIPDTAKDKPQTGLIVAVGDGEDIKVKEGQRVLFAKFAGTEIKIANEEHLILSTDDILAVVED</sequence>
<dbReference type="GO" id="GO:0046872">
    <property type="term" value="F:metal ion binding"/>
    <property type="evidence" value="ECO:0007669"/>
    <property type="project" value="TreeGrafter"/>
</dbReference>
<dbReference type="SMART" id="SM00883">
    <property type="entry name" value="Cpn10"/>
    <property type="match status" value="1"/>
</dbReference>
<evidence type="ECO:0000313" key="6">
    <source>
        <dbReference type="Proteomes" id="UP000242699"/>
    </source>
</evidence>
<dbReference type="GO" id="GO:0044183">
    <property type="term" value="F:protein folding chaperone"/>
    <property type="evidence" value="ECO:0007669"/>
    <property type="project" value="InterPro"/>
</dbReference>
<dbReference type="InterPro" id="IPR018369">
    <property type="entry name" value="Chaprnonin_Cpn10_CS"/>
</dbReference>
<comment type="function">
    <text evidence="3 4">Together with the chaperonin GroEL, plays an essential role in assisting protein folding. The GroEL-GroES system forms a nano-cage that allows encapsulation of the non-native substrate proteins and provides a physical environment optimized to promote and accelerate protein folding. GroES binds to the apical surface of the GroEL ring, thereby capping the opening of the GroEL channel.</text>
</comment>
<dbReference type="InterPro" id="IPR037124">
    <property type="entry name" value="Chaperonin_GroES_sf"/>
</dbReference>
<dbReference type="InterPro" id="IPR020818">
    <property type="entry name" value="Chaperonin_GroES"/>
</dbReference>
<name>A0A2T2WZV7_9FIRM</name>
<dbReference type="GO" id="GO:0051087">
    <property type="term" value="F:protein-folding chaperone binding"/>
    <property type="evidence" value="ECO:0007669"/>
    <property type="project" value="TreeGrafter"/>
</dbReference>
<dbReference type="GO" id="GO:0051082">
    <property type="term" value="F:unfolded protein binding"/>
    <property type="evidence" value="ECO:0007669"/>
    <property type="project" value="TreeGrafter"/>
</dbReference>
<dbReference type="HAMAP" id="MF_00580">
    <property type="entry name" value="CH10"/>
    <property type="match status" value="1"/>
</dbReference>
<dbReference type="Pfam" id="PF00166">
    <property type="entry name" value="Cpn10"/>
    <property type="match status" value="1"/>
</dbReference>
<dbReference type="GO" id="GO:0005524">
    <property type="term" value="F:ATP binding"/>
    <property type="evidence" value="ECO:0007669"/>
    <property type="project" value="InterPro"/>
</dbReference>
<dbReference type="Proteomes" id="UP000242699">
    <property type="component" value="Unassembled WGS sequence"/>
</dbReference>